<dbReference type="InterPro" id="IPR011990">
    <property type="entry name" value="TPR-like_helical_dom_sf"/>
</dbReference>
<dbReference type="OrthoDB" id="6072288at2"/>
<evidence type="ECO:0008006" key="3">
    <source>
        <dbReference type="Google" id="ProtNLM"/>
    </source>
</evidence>
<dbReference type="AlphaFoldDB" id="A0A545U0L4"/>
<evidence type="ECO:0000313" key="1">
    <source>
        <dbReference type="EMBL" id="TQV83017.1"/>
    </source>
</evidence>
<dbReference type="Gene3D" id="1.25.40.10">
    <property type="entry name" value="Tetratricopeptide repeat domain"/>
    <property type="match status" value="2"/>
</dbReference>
<protein>
    <recommendedName>
        <fullName evidence="3">Tetratricopeptide repeat protein</fullName>
    </recommendedName>
</protein>
<evidence type="ECO:0000313" key="2">
    <source>
        <dbReference type="Proteomes" id="UP000315439"/>
    </source>
</evidence>
<reference evidence="1 2" key="1">
    <citation type="submission" date="2019-07" db="EMBL/GenBank/DDBJ databases">
        <title>Draft genome for Aliikangiella sp. M105.</title>
        <authorList>
            <person name="Wang G."/>
        </authorList>
    </citation>
    <scope>NUCLEOTIDE SEQUENCE [LARGE SCALE GENOMIC DNA]</scope>
    <source>
        <strain evidence="1 2">M105</strain>
    </source>
</reference>
<dbReference type="EMBL" id="VIKS01000015">
    <property type="protein sequence ID" value="TQV83017.1"/>
    <property type="molecule type" value="Genomic_DNA"/>
</dbReference>
<comment type="caution">
    <text evidence="1">The sequence shown here is derived from an EMBL/GenBank/DDBJ whole genome shotgun (WGS) entry which is preliminary data.</text>
</comment>
<keyword evidence="2" id="KW-1185">Reference proteome</keyword>
<organism evidence="1 2">
    <name type="scientific">Aliikangiella coralliicola</name>
    <dbReference type="NCBI Taxonomy" id="2592383"/>
    <lineage>
        <taxon>Bacteria</taxon>
        <taxon>Pseudomonadati</taxon>
        <taxon>Pseudomonadota</taxon>
        <taxon>Gammaproteobacteria</taxon>
        <taxon>Oceanospirillales</taxon>
        <taxon>Pleioneaceae</taxon>
        <taxon>Aliikangiella</taxon>
    </lineage>
</organism>
<dbReference type="SUPFAM" id="SSF48452">
    <property type="entry name" value="TPR-like"/>
    <property type="match status" value="2"/>
</dbReference>
<dbReference type="Proteomes" id="UP000315439">
    <property type="component" value="Unassembled WGS sequence"/>
</dbReference>
<sequence length="560" mass="64100">MASVSHGDEHSKQDLEWGAVLFEYYQKDYFSALVEYEYAATIDNTIAQSLSGKLLQGGMLLSYGLADESHEIFQEALELGATPGIRNRAWYYLANLYYHKSQHAKAFDALQQVHGQIPQELHPEYHYLATLVNSSAEHIGVDESILDSLPEEHPHYPYIVFNLAIQQLRDGQVLLAIEKLKKVVSFELQNEELAILADRAKHGLAQIALQQGQNLIAWNHLTAIRTHGLYSNRALLTYAWTAIKLKQFNDAVAALEILNSRSIAIPEVQEAKVLLAHLYEQEGSSRKALKANLLAIDAFEDGVAKVDVARTIIAKQEVPKEFIQNLEVIIDDTDWFGSQPSVDYKKLTPFLIDLMSSKVLNETLKELSDLYAIQRNLIHWDRQAKQHQLIIKNAQSKSFDKQDKNILDKSEQLKRLLDDKKSELKLHALTLSEKQQQRFSALLENIEGDLSLLTSKVDRLQLVDKPYQQPEVYLQQVNDKHQQIKQKLRETNQYVAILEPVVRSLVNAELDKHEERMRYYWAQSRLAKARLYDTTLMTLDKAKHKAKQKRQAADSDGKDK</sequence>
<gene>
    <name evidence="1" type="ORF">FLL46_23845</name>
</gene>
<accession>A0A545U0L4</accession>
<name>A0A545U0L4_9GAMM</name>
<proteinExistence type="predicted"/>